<gene>
    <name evidence="2" type="ORF">KT71_11620</name>
</gene>
<organism evidence="2 3">
    <name type="scientific">Congregibacter litoralis KT71</name>
    <dbReference type="NCBI Taxonomy" id="314285"/>
    <lineage>
        <taxon>Bacteria</taxon>
        <taxon>Pseudomonadati</taxon>
        <taxon>Pseudomonadota</taxon>
        <taxon>Gammaproteobacteria</taxon>
        <taxon>Cellvibrionales</taxon>
        <taxon>Halieaceae</taxon>
        <taxon>Congregibacter</taxon>
    </lineage>
</organism>
<dbReference type="Proteomes" id="UP000019205">
    <property type="component" value="Chromosome"/>
</dbReference>
<dbReference type="InterPro" id="IPR005297">
    <property type="entry name" value="Lipoprotein_repeat"/>
</dbReference>
<sequence length="487" mass="53465">MKQFVGASKSVIARINATSLILIAGFAGQISAQPLPGWQTDSAVGGKYWQPATSQESEAYIEEPTPPGIQVVVTALEGPVYADEQGRTLYKWPLSALRNGSTGDRKDGPSNCSDEVSLVSAGLMSPYPPDLLLPEGQQLACSTVWPPLLADEDAQEIDKWTITERPNGDRQWSYDGFPLYRSNLDAAPGDVFGGSRIRSRNDGGVVRVPVGPPPDVPAGFKVIPSTTGRLLVNKDEFSVYTWDGDEPNKSNCDEECLKNWTPVPAPGIAMDRGEWTVVKQASGFNQWAFRGKPLYTYNNDKGTRSFQGSDVPDWQNPRWHNVYTQRAVTPPPEFTVQDVEFGGQVLADSRGRSIYLYNCRDDSVAQIACDHPDAAQEYRLAICGDGDPELCRETFPYVRAEPDAVSDSSLWSVIAIDANSGRYAGPSLADAEVLHVWAYRKRPVYTYVGDKEPGVTNGDGIGEFTGSRNGYKVFVLRDDFGENAFRR</sequence>
<dbReference type="HOGENOM" id="CLU_559860_0_0_6"/>
<keyword evidence="3" id="KW-1185">Reference proteome</keyword>
<dbReference type="GO" id="GO:0043448">
    <property type="term" value="P:alkane catabolic process"/>
    <property type="evidence" value="ECO:0007669"/>
    <property type="project" value="TreeGrafter"/>
</dbReference>
<evidence type="ECO:0000256" key="1">
    <source>
        <dbReference type="SAM" id="SignalP"/>
    </source>
</evidence>
<dbReference type="PANTHER" id="PTHR39335">
    <property type="entry name" value="BLL4220 PROTEIN"/>
    <property type="match status" value="1"/>
</dbReference>
<reference evidence="2 3" key="1">
    <citation type="journal article" date="2007" name="Proc. Natl. Acad. Sci. U.S.A.">
        <title>Characterization of a marine gammaproteobacterium capable of aerobic anoxygenic photosynthesis.</title>
        <authorList>
            <person name="Fuchs B.M."/>
            <person name="Spring S."/>
            <person name="Teeling H."/>
            <person name="Quast C."/>
            <person name="Wulf J."/>
            <person name="Schattenhofer M."/>
            <person name="Yan S."/>
            <person name="Ferriera S."/>
            <person name="Johnson J."/>
            <person name="Glockner F.O."/>
            <person name="Amann R."/>
        </authorList>
    </citation>
    <scope>NUCLEOTIDE SEQUENCE [LARGE SCALE GENOMIC DNA]</scope>
    <source>
        <strain evidence="2">KT71</strain>
    </source>
</reference>
<dbReference type="Pfam" id="PF03640">
    <property type="entry name" value="Lipoprotein_15"/>
    <property type="match status" value="2"/>
</dbReference>
<dbReference type="eggNOG" id="COG4315">
    <property type="taxonomic scope" value="Bacteria"/>
</dbReference>
<reference evidence="2 3" key="2">
    <citation type="journal article" date="2009" name="PLoS ONE">
        <title>The photosynthetic apparatus and its regulation in the aerobic gammaproteobacterium Congregibacter litoralis gen. nov., sp. nov.</title>
        <authorList>
            <person name="Spring S."/>
            <person name="Lunsdorf H."/>
            <person name="Fuchs B.M."/>
            <person name="Tindall B.J."/>
        </authorList>
    </citation>
    <scope>NUCLEOTIDE SEQUENCE [LARGE SCALE GENOMIC DNA]</scope>
    <source>
        <strain evidence="2">KT71</strain>
    </source>
</reference>
<dbReference type="PANTHER" id="PTHR39335:SF1">
    <property type="entry name" value="BLL4220 PROTEIN"/>
    <property type="match status" value="1"/>
</dbReference>
<comment type="caution">
    <text evidence="2">The sequence shown here is derived from an EMBL/GenBank/DDBJ whole genome shotgun (WGS) entry which is preliminary data.</text>
</comment>
<protein>
    <submittedName>
        <fullName evidence="2">Uncharacterized protein</fullName>
    </submittedName>
</protein>
<evidence type="ECO:0000313" key="3">
    <source>
        <dbReference type="Proteomes" id="UP000019205"/>
    </source>
</evidence>
<feature type="signal peptide" evidence="1">
    <location>
        <begin position="1"/>
        <end position="32"/>
    </location>
</feature>
<accession>A4ADK7</accession>
<name>A4ADK7_9GAMM</name>
<dbReference type="STRING" id="314285.KT71_11620"/>
<dbReference type="RefSeq" id="WP_023660076.1">
    <property type="nucleotide sequence ID" value="NZ_CM002299.1"/>
</dbReference>
<dbReference type="OrthoDB" id="9800666at2"/>
<feature type="chain" id="PRO_5002665901" evidence="1">
    <location>
        <begin position="33"/>
        <end position="487"/>
    </location>
</feature>
<evidence type="ECO:0000313" key="2">
    <source>
        <dbReference type="EMBL" id="EAQ95896.2"/>
    </source>
</evidence>
<dbReference type="AlphaFoldDB" id="A4ADK7"/>
<dbReference type="EMBL" id="AAOA02000003">
    <property type="protein sequence ID" value="EAQ95896.2"/>
    <property type="molecule type" value="Genomic_DNA"/>
</dbReference>
<keyword evidence="1" id="KW-0732">Signal</keyword>
<proteinExistence type="predicted"/>